<organism evidence="2 3">
    <name type="scientific">Paractinoplanes ovalisporus</name>
    <dbReference type="NCBI Taxonomy" id="2810368"/>
    <lineage>
        <taxon>Bacteria</taxon>
        <taxon>Bacillati</taxon>
        <taxon>Actinomycetota</taxon>
        <taxon>Actinomycetes</taxon>
        <taxon>Micromonosporales</taxon>
        <taxon>Micromonosporaceae</taxon>
        <taxon>Paractinoplanes</taxon>
    </lineage>
</organism>
<comment type="caution">
    <text evidence="2">The sequence shown here is derived from an EMBL/GenBank/DDBJ whole genome shotgun (WGS) entry which is preliminary data.</text>
</comment>
<evidence type="ECO:0000313" key="3">
    <source>
        <dbReference type="Proteomes" id="UP000632138"/>
    </source>
</evidence>
<evidence type="ECO:0000313" key="2">
    <source>
        <dbReference type="EMBL" id="MBM2618507.1"/>
    </source>
</evidence>
<dbReference type="EMBL" id="JAENHP010000007">
    <property type="protein sequence ID" value="MBM2618507.1"/>
    <property type="molecule type" value="Genomic_DNA"/>
</dbReference>
<evidence type="ECO:0000256" key="1">
    <source>
        <dbReference type="SAM" id="Phobius"/>
    </source>
</evidence>
<keyword evidence="1" id="KW-0812">Transmembrane</keyword>
<sequence length="117" mass="12081">MSDTDQLTQTMDMKSADFVAEAVVGLPAEKTKETAGKILEGMPAKDAQEVARSVLPEAPSGIWYMLIGGLFAVAILFGFLTYLLINNGKSAEAVLGLATAALGGVVGLIAPSPLARS</sequence>
<dbReference type="RefSeq" id="WP_203378509.1">
    <property type="nucleotide sequence ID" value="NZ_JAENHP010000007.1"/>
</dbReference>
<keyword evidence="3" id="KW-1185">Reference proteome</keyword>
<accession>A0ABS2AFA1</accession>
<evidence type="ECO:0008006" key="4">
    <source>
        <dbReference type="Google" id="ProtNLM"/>
    </source>
</evidence>
<feature type="transmembrane region" description="Helical" evidence="1">
    <location>
        <begin position="94"/>
        <end position="114"/>
    </location>
</feature>
<keyword evidence="1" id="KW-1133">Transmembrane helix</keyword>
<reference evidence="2 3" key="1">
    <citation type="submission" date="2021-01" db="EMBL/GenBank/DDBJ databases">
        <title>Actinoplanes sp. nov. LDG1-06 isolated from lichen.</title>
        <authorList>
            <person name="Saeng-In P."/>
            <person name="Phongsopitanun W."/>
            <person name="Kanchanasin P."/>
            <person name="Yuki M."/>
            <person name="Kudo T."/>
            <person name="Ohkuma M."/>
            <person name="Tanasupawat S."/>
        </authorList>
    </citation>
    <scope>NUCLEOTIDE SEQUENCE [LARGE SCALE GENOMIC DNA]</scope>
    <source>
        <strain evidence="2 3">LDG1-06</strain>
    </source>
</reference>
<dbReference type="Proteomes" id="UP000632138">
    <property type="component" value="Unassembled WGS sequence"/>
</dbReference>
<proteinExistence type="predicted"/>
<protein>
    <recommendedName>
        <fullName evidence="4">DUF2335 domain-containing protein</fullName>
    </recommendedName>
</protein>
<name>A0ABS2AFA1_9ACTN</name>
<feature type="transmembrane region" description="Helical" evidence="1">
    <location>
        <begin position="62"/>
        <end position="85"/>
    </location>
</feature>
<gene>
    <name evidence="2" type="ORF">JIG36_23400</name>
</gene>
<keyword evidence="1" id="KW-0472">Membrane</keyword>